<dbReference type="EMBL" id="JBDODL010004231">
    <property type="protein sequence ID" value="MES1922979.1"/>
    <property type="molecule type" value="Genomic_DNA"/>
</dbReference>
<comment type="caution">
    <text evidence="2">The sequence shown here is derived from an EMBL/GenBank/DDBJ whole genome shotgun (WGS) entry which is preliminary data.</text>
</comment>
<evidence type="ECO:0000313" key="2">
    <source>
        <dbReference type="EMBL" id="MES1922979.1"/>
    </source>
</evidence>
<name>A0ABV2AU37_9EUKA</name>
<evidence type="ECO:0000313" key="3">
    <source>
        <dbReference type="Proteomes" id="UP001439008"/>
    </source>
</evidence>
<keyword evidence="3" id="KW-1185">Reference proteome</keyword>
<feature type="region of interest" description="Disordered" evidence="1">
    <location>
        <begin position="77"/>
        <end position="124"/>
    </location>
</feature>
<feature type="compositionally biased region" description="Gly residues" evidence="1">
    <location>
        <begin position="34"/>
        <end position="43"/>
    </location>
</feature>
<accession>A0ABV2AU37</accession>
<evidence type="ECO:0000256" key="1">
    <source>
        <dbReference type="SAM" id="MobiDB-lite"/>
    </source>
</evidence>
<dbReference type="Proteomes" id="UP001439008">
    <property type="component" value="Unassembled WGS sequence"/>
</dbReference>
<organism evidence="2 3">
    <name type="scientific">Bonamia ostreae</name>
    <dbReference type="NCBI Taxonomy" id="126728"/>
    <lineage>
        <taxon>Eukaryota</taxon>
        <taxon>Sar</taxon>
        <taxon>Rhizaria</taxon>
        <taxon>Endomyxa</taxon>
        <taxon>Ascetosporea</taxon>
        <taxon>Haplosporida</taxon>
        <taxon>Bonamia</taxon>
    </lineage>
</organism>
<sequence>MTKDYINHYGKRTQKFQEGGMAPAPEQMAPEGGAPAGPEGGDQGAEIQAAIQQVIQTQDPELALQVCNALGEMMGISGGGEGAPAEGAPAPGPEGAGAPMPEDTPMARRGIKTRRPVFSASIRG</sequence>
<proteinExistence type="predicted"/>
<feature type="region of interest" description="Disordered" evidence="1">
    <location>
        <begin position="1"/>
        <end position="45"/>
    </location>
</feature>
<feature type="compositionally biased region" description="Low complexity" evidence="1">
    <location>
        <begin position="19"/>
        <end position="33"/>
    </location>
</feature>
<reference evidence="2 3" key="1">
    <citation type="journal article" date="2024" name="BMC Biol.">
        <title>Comparative genomics of Ascetosporea gives new insight into the evolutionary basis for animal parasitism in Rhizaria.</title>
        <authorList>
            <person name="Hiltunen Thoren M."/>
            <person name="Onut-Brannstrom I."/>
            <person name="Alfjorden A."/>
            <person name="Peckova H."/>
            <person name="Swords F."/>
            <person name="Hooper C."/>
            <person name="Holzer A.S."/>
            <person name="Bass D."/>
            <person name="Burki F."/>
        </authorList>
    </citation>
    <scope>NUCLEOTIDE SEQUENCE [LARGE SCALE GENOMIC DNA]</scope>
    <source>
        <strain evidence="2">20-A016</strain>
    </source>
</reference>
<gene>
    <name evidence="2" type="ORF">MHBO_004511</name>
</gene>
<protein>
    <submittedName>
        <fullName evidence="2">Uncharacterized protein</fullName>
    </submittedName>
</protein>